<dbReference type="EMBL" id="MGEJ01000001">
    <property type="protein sequence ID" value="OGL82103.1"/>
    <property type="molecule type" value="Genomic_DNA"/>
</dbReference>
<dbReference type="InterPro" id="IPR006935">
    <property type="entry name" value="Helicase/UvrB_N"/>
</dbReference>
<keyword evidence="1" id="KW-0175">Coiled coil</keyword>
<dbReference type="Proteomes" id="UP000176897">
    <property type="component" value="Unassembled WGS sequence"/>
</dbReference>
<feature type="coiled-coil region" evidence="1">
    <location>
        <begin position="759"/>
        <end position="800"/>
    </location>
</feature>
<feature type="coiled-coil region" evidence="1">
    <location>
        <begin position="218"/>
        <end position="245"/>
    </location>
</feature>
<comment type="caution">
    <text evidence="3">The sequence shown here is derived from an EMBL/GenBank/DDBJ whole genome shotgun (WGS) entry which is preliminary data.</text>
</comment>
<evidence type="ECO:0000313" key="4">
    <source>
        <dbReference type="Proteomes" id="UP000176897"/>
    </source>
</evidence>
<dbReference type="GO" id="GO:0016787">
    <property type="term" value="F:hydrolase activity"/>
    <property type="evidence" value="ECO:0007669"/>
    <property type="project" value="InterPro"/>
</dbReference>
<dbReference type="AlphaFoldDB" id="A0A1F7UUY6"/>
<protein>
    <recommendedName>
        <fullName evidence="2">Helicase/UvrB N-terminal domain-containing protein</fullName>
    </recommendedName>
</protein>
<dbReference type="Gene3D" id="3.40.50.300">
    <property type="entry name" value="P-loop containing nucleotide triphosphate hydrolases"/>
    <property type="match status" value="1"/>
</dbReference>
<organism evidence="3 4">
    <name type="scientific">Candidatus Uhrbacteria bacterium RIFCSPLOWO2_01_FULL_47_24</name>
    <dbReference type="NCBI Taxonomy" id="1802401"/>
    <lineage>
        <taxon>Bacteria</taxon>
        <taxon>Candidatus Uhriibacteriota</taxon>
    </lineage>
</organism>
<evidence type="ECO:0000256" key="1">
    <source>
        <dbReference type="SAM" id="Coils"/>
    </source>
</evidence>
<dbReference type="STRING" id="1802401.A3B21_05330"/>
<evidence type="ECO:0000259" key="2">
    <source>
        <dbReference type="Pfam" id="PF04851"/>
    </source>
</evidence>
<proteinExistence type="predicted"/>
<accession>A0A1F7UUY6</accession>
<feature type="domain" description="Helicase/UvrB N-terminal" evidence="2">
    <location>
        <begin position="4"/>
        <end position="183"/>
    </location>
</feature>
<dbReference type="GO" id="GO:0003677">
    <property type="term" value="F:DNA binding"/>
    <property type="evidence" value="ECO:0007669"/>
    <property type="project" value="InterPro"/>
</dbReference>
<dbReference type="Pfam" id="PF04851">
    <property type="entry name" value="ResIII"/>
    <property type="match status" value="1"/>
</dbReference>
<dbReference type="InterPro" id="IPR027417">
    <property type="entry name" value="P-loop_NTPase"/>
</dbReference>
<sequence>MKDLDYQKKYIKELVSTSVGYLQDEDPKLIVFQAPTGSGKTIMLAEAMSRMVKELGGGKELSFVWISVNFLHEQSRLKLEKHFENERLLDCINIDEIQNNELEQNQIVFVNWDSLNKEGISLFMSDSEKDWNLSKIVENTKDAGRDIVLIIDESHRTAKTSKSQEIVGIIGPKLTIEVSATPKEGVTNDHKITVKLSEVVEEGMIKQEVQINPGLGRVQTNEDIIREALKKRKELKQQYEEAGTDINPLLLIQIPKKRKSEVREPEDKIIEILTKEGITLESHKLALWLAPKDKKINLDYIEKDDSEVEVLVFKEAIAQGWDCPRASILLLQREWNVENYVFNIQTLGRIMRMPEQKHYDKFPALNVGYVYTASDNFEIVEDLAKDYVSKDQMLRNNAIYKDIYLPSVFIRRKRELTKITGDFKNCLFEAAAELKIDRKKINIGRFDFTKKVGVGSTIKEIDKKQVAEFDKEKSISQDREEIFAKYQLFIESLTSPFARYDSAKVIKSGLRSLFKKTFNIDNEDEIASVVLNPGNTPEFKELLELAKEKYKSLPKKDTKLIPNEDWQIPEKISVFDQFVKVKDIKKSILMSYFVKLEKDGKQRWSKPEKRFIEDLEKTDNDVLWWFKNGIRSNDESKFFSIAYKKEDDGDYYGFYPDFVIKTKKDILVVEIKDDRDFKNENLLKLNAGREYQKKYKGKENLHFYILSPFDYFNFFRALKDQTLNNFKSKFEENLVRYTQSRKVASATQTEKSKEDQELLELYESELTKAIKNFDDKKLENEILKIDLQNAEATIGGLKEALVYQPKRESEAKKNVKIPKPFNLCILGEVVDEDLMLEKLRDYFAKYGLKATDWEAVFYGNSKIRNSDVLSDLKKGQSKFNVIITGQIYHHSGRGNQSANILTELKKDKYIDHVVGCSPKEILTVDDVLEKLDEYLTQE</sequence>
<dbReference type="GO" id="GO:0005524">
    <property type="term" value="F:ATP binding"/>
    <property type="evidence" value="ECO:0007669"/>
    <property type="project" value="InterPro"/>
</dbReference>
<name>A0A1F7UUY6_9BACT</name>
<gene>
    <name evidence="3" type="ORF">A3B21_05330</name>
</gene>
<evidence type="ECO:0000313" key="3">
    <source>
        <dbReference type="EMBL" id="OGL82103.1"/>
    </source>
</evidence>
<reference evidence="3 4" key="1">
    <citation type="journal article" date="2016" name="Nat. Commun.">
        <title>Thousands of microbial genomes shed light on interconnected biogeochemical processes in an aquifer system.</title>
        <authorList>
            <person name="Anantharaman K."/>
            <person name="Brown C.T."/>
            <person name="Hug L.A."/>
            <person name="Sharon I."/>
            <person name="Castelle C.J."/>
            <person name="Probst A.J."/>
            <person name="Thomas B.C."/>
            <person name="Singh A."/>
            <person name="Wilkins M.J."/>
            <person name="Karaoz U."/>
            <person name="Brodie E.L."/>
            <person name="Williams K.H."/>
            <person name="Hubbard S.S."/>
            <person name="Banfield J.F."/>
        </authorList>
    </citation>
    <scope>NUCLEOTIDE SEQUENCE [LARGE SCALE GENOMIC DNA]</scope>
</reference>
<dbReference type="SUPFAM" id="SSF52540">
    <property type="entry name" value="P-loop containing nucleoside triphosphate hydrolases"/>
    <property type="match status" value="2"/>
</dbReference>